<sequence length="254" mass="26800">MINAFYTNGGIDWRYGILLSIPQGLAISTGATLLGLFGSKIRRWHWQLTVSVTMMVIFGVLLALGKPSNKGLMIAFVFLSQGAYGWAIYLSIAVSQMGVEHKDLGLSGGLSGTARFAGGSIAAAIFTTVLTNGINTYTAKLVPTAATQAGLPASDVAALLGVIGTPKLAANYPAAVVAAVGGALQEAYRHGIQLVAYTSLAFGIIGIVACLCCKDVDAKMTNKIEVYLDTEKEKAHEIAEKHHHHRDELAHQTS</sequence>
<feature type="transmembrane region" description="Helical" evidence="6">
    <location>
        <begin position="15"/>
        <end position="37"/>
    </location>
</feature>
<feature type="transmembrane region" description="Helical" evidence="6">
    <location>
        <begin position="71"/>
        <end position="92"/>
    </location>
</feature>
<evidence type="ECO:0000256" key="5">
    <source>
        <dbReference type="ARBA" id="ARBA00023136"/>
    </source>
</evidence>
<protein>
    <recommendedName>
        <fullName evidence="9">Major facilitator superfamily (MFS) profile domain-containing protein</fullName>
    </recommendedName>
</protein>
<keyword evidence="8" id="KW-1185">Reference proteome</keyword>
<evidence type="ECO:0000256" key="3">
    <source>
        <dbReference type="ARBA" id="ARBA00022692"/>
    </source>
</evidence>
<reference evidence="7 8" key="1">
    <citation type="submission" date="2023-08" db="EMBL/GenBank/DDBJ databases">
        <title>Black Yeasts Isolated from many extreme environments.</title>
        <authorList>
            <person name="Coleine C."/>
            <person name="Stajich J.E."/>
            <person name="Selbmann L."/>
        </authorList>
    </citation>
    <scope>NUCLEOTIDE SEQUENCE [LARGE SCALE GENOMIC DNA]</scope>
    <source>
        <strain evidence="7 8">CCFEE 536</strain>
    </source>
</reference>
<feature type="transmembrane region" description="Helical" evidence="6">
    <location>
        <begin position="194"/>
        <end position="213"/>
    </location>
</feature>
<keyword evidence="5 6" id="KW-0472">Membrane</keyword>
<dbReference type="Pfam" id="PF06609">
    <property type="entry name" value="TRI12"/>
    <property type="match status" value="1"/>
</dbReference>
<evidence type="ECO:0000313" key="7">
    <source>
        <dbReference type="EMBL" id="KAK5109056.1"/>
    </source>
</evidence>
<evidence type="ECO:0008006" key="9">
    <source>
        <dbReference type="Google" id="ProtNLM"/>
    </source>
</evidence>
<organism evidence="7 8">
    <name type="scientific">Cryomyces antarcticus</name>
    <dbReference type="NCBI Taxonomy" id="329879"/>
    <lineage>
        <taxon>Eukaryota</taxon>
        <taxon>Fungi</taxon>
        <taxon>Dikarya</taxon>
        <taxon>Ascomycota</taxon>
        <taxon>Pezizomycotina</taxon>
        <taxon>Dothideomycetes</taxon>
        <taxon>Dothideomycetes incertae sedis</taxon>
        <taxon>Cryomyces</taxon>
    </lineage>
</organism>
<feature type="transmembrane region" description="Helical" evidence="6">
    <location>
        <begin position="44"/>
        <end position="65"/>
    </location>
</feature>
<keyword evidence="2" id="KW-0813">Transport</keyword>
<proteinExistence type="predicted"/>
<evidence type="ECO:0000256" key="1">
    <source>
        <dbReference type="ARBA" id="ARBA00004141"/>
    </source>
</evidence>
<comment type="caution">
    <text evidence="7">The sequence shown here is derived from an EMBL/GenBank/DDBJ whole genome shotgun (WGS) entry which is preliminary data.</text>
</comment>
<evidence type="ECO:0000256" key="2">
    <source>
        <dbReference type="ARBA" id="ARBA00022448"/>
    </source>
</evidence>
<comment type="subcellular location">
    <subcellularLocation>
        <location evidence="1">Membrane</location>
        <topology evidence="1">Multi-pass membrane protein</topology>
    </subcellularLocation>
</comment>
<dbReference type="Proteomes" id="UP001357485">
    <property type="component" value="Unassembled WGS sequence"/>
</dbReference>
<dbReference type="InterPro" id="IPR036259">
    <property type="entry name" value="MFS_trans_sf"/>
</dbReference>
<gene>
    <name evidence="7" type="ORF">LTR16_005898</name>
</gene>
<accession>A0ABR0KQS4</accession>
<feature type="transmembrane region" description="Helical" evidence="6">
    <location>
        <begin position="113"/>
        <end position="134"/>
    </location>
</feature>
<evidence type="ECO:0000256" key="6">
    <source>
        <dbReference type="SAM" id="Phobius"/>
    </source>
</evidence>
<dbReference type="EMBL" id="JAVRRA010025638">
    <property type="protein sequence ID" value="KAK5109056.1"/>
    <property type="molecule type" value="Genomic_DNA"/>
</dbReference>
<name>A0ABR0KQS4_9PEZI</name>
<evidence type="ECO:0000313" key="8">
    <source>
        <dbReference type="Proteomes" id="UP001357485"/>
    </source>
</evidence>
<keyword evidence="4 6" id="KW-1133">Transmembrane helix</keyword>
<dbReference type="PANTHER" id="PTHR23501">
    <property type="entry name" value="MAJOR FACILITATOR SUPERFAMILY"/>
    <property type="match status" value="1"/>
</dbReference>
<dbReference type="InterPro" id="IPR010573">
    <property type="entry name" value="MFS_Str1/Tri12-like"/>
</dbReference>
<evidence type="ECO:0000256" key="4">
    <source>
        <dbReference type="ARBA" id="ARBA00022989"/>
    </source>
</evidence>
<dbReference type="SUPFAM" id="SSF103473">
    <property type="entry name" value="MFS general substrate transporter"/>
    <property type="match status" value="1"/>
</dbReference>
<dbReference type="PANTHER" id="PTHR23501:SF195">
    <property type="entry name" value="PEP5"/>
    <property type="match status" value="1"/>
</dbReference>
<keyword evidence="3 6" id="KW-0812">Transmembrane</keyword>